<protein>
    <submittedName>
        <fullName evidence="1">Uncharacterized protein</fullName>
    </submittedName>
</protein>
<comment type="caution">
    <text evidence="1">The sequence shown here is derived from an EMBL/GenBank/DDBJ whole genome shotgun (WGS) entry which is preliminary data.</text>
</comment>
<name>A0AAE1GS08_PETCI</name>
<evidence type="ECO:0000313" key="1">
    <source>
        <dbReference type="EMBL" id="KAK3895653.1"/>
    </source>
</evidence>
<proteinExistence type="predicted"/>
<reference evidence="1" key="1">
    <citation type="submission" date="2023-10" db="EMBL/GenBank/DDBJ databases">
        <title>Genome assemblies of two species of porcelain crab, Petrolisthes cinctipes and Petrolisthes manimaculis (Anomura: Porcellanidae).</title>
        <authorList>
            <person name="Angst P."/>
        </authorList>
    </citation>
    <scope>NUCLEOTIDE SEQUENCE</scope>
    <source>
        <strain evidence="1">PB745_01</strain>
        <tissue evidence="1">Gill</tissue>
    </source>
</reference>
<dbReference type="EMBL" id="JAWQEG010000033">
    <property type="protein sequence ID" value="KAK3895653.1"/>
    <property type="molecule type" value="Genomic_DNA"/>
</dbReference>
<gene>
    <name evidence="1" type="ORF">Pcinc_000576</name>
</gene>
<dbReference type="AlphaFoldDB" id="A0AAE1GS08"/>
<evidence type="ECO:0000313" key="2">
    <source>
        <dbReference type="Proteomes" id="UP001286313"/>
    </source>
</evidence>
<keyword evidence="2" id="KW-1185">Reference proteome</keyword>
<accession>A0AAE1GS08</accession>
<sequence>MLASVQCPRSTTFLVTDGTFWPYHTLKATPPHTPPPLSTRPPSSYHTQLEPDLFLSFIPVLLAYPVPVPDLPIPPTLSDIPPSPTLDQP</sequence>
<organism evidence="1 2">
    <name type="scientific">Petrolisthes cinctipes</name>
    <name type="common">Flat porcelain crab</name>
    <dbReference type="NCBI Taxonomy" id="88211"/>
    <lineage>
        <taxon>Eukaryota</taxon>
        <taxon>Metazoa</taxon>
        <taxon>Ecdysozoa</taxon>
        <taxon>Arthropoda</taxon>
        <taxon>Crustacea</taxon>
        <taxon>Multicrustacea</taxon>
        <taxon>Malacostraca</taxon>
        <taxon>Eumalacostraca</taxon>
        <taxon>Eucarida</taxon>
        <taxon>Decapoda</taxon>
        <taxon>Pleocyemata</taxon>
        <taxon>Anomura</taxon>
        <taxon>Galatheoidea</taxon>
        <taxon>Porcellanidae</taxon>
        <taxon>Petrolisthes</taxon>
    </lineage>
</organism>
<dbReference type="Proteomes" id="UP001286313">
    <property type="component" value="Unassembled WGS sequence"/>
</dbReference>